<feature type="compositionally biased region" description="Basic and acidic residues" evidence="1">
    <location>
        <begin position="190"/>
        <end position="201"/>
    </location>
</feature>
<protein>
    <submittedName>
        <fullName evidence="2">Endonuclease-reverse transcriptase</fullName>
    </submittedName>
</protein>
<proteinExistence type="predicted"/>
<keyword evidence="3" id="KW-1185">Reference proteome</keyword>
<evidence type="ECO:0000313" key="2">
    <source>
        <dbReference type="EMBL" id="KOB74965.1"/>
    </source>
</evidence>
<keyword evidence="2" id="KW-0378">Hydrolase</keyword>
<dbReference type="GO" id="GO:0003964">
    <property type="term" value="F:RNA-directed DNA polymerase activity"/>
    <property type="evidence" value="ECO:0007669"/>
    <property type="project" value="UniProtKB-KW"/>
</dbReference>
<dbReference type="AlphaFoldDB" id="A0A0L7LHT2"/>
<dbReference type="EMBL" id="JTDY01001071">
    <property type="protein sequence ID" value="KOB74965.1"/>
    <property type="molecule type" value="Genomic_DNA"/>
</dbReference>
<gene>
    <name evidence="2" type="ORF">OBRU01_09191</name>
</gene>
<feature type="compositionally biased region" description="Basic and acidic residues" evidence="1">
    <location>
        <begin position="167"/>
        <end position="177"/>
    </location>
</feature>
<keyword evidence="2" id="KW-0695">RNA-directed DNA polymerase</keyword>
<reference evidence="2 3" key="1">
    <citation type="journal article" date="2015" name="Genome Biol. Evol.">
        <title>The genome of winter moth (Operophtera brumata) provides a genomic perspective on sexual dimorphism and phenology.</title>
        <authorList>
            <person name="Derks M.F."/>
            <person name="Smit S."/>
            <person name="Salis L."/>
            <person name="Schijlen E."/>
            <person name="Bossers A."/>
            <person name="Mateman C."/>
            <person name="Pijl A.S."/>
            <person name="de Ridder D."/>
            <person name="Groenen M.A."/>
            <person name="Visser M.E."/>
            <person name="Megens H.J."/>
        </authorList>
    </citation>
    <scope>NUCLEOTIDE SEQUENCE [LARGE SCALE GENOMIC DNA]</scope>
    <source>
        <strain evidence="2">WM2013NL</strain>
        <tissue evidence="2">Head and thorax</tissue>
    </source>
</reference>
<organism evidence="2 3">
    <name type="scientific">Operophtera brumata</name>
    <name type="common">Winter moth</name>
    <name type="synonym">Phalaena brumata</name>
    <dbReference type="NCBI Taxonomy" id="104452"/>
    <lineage>
        <taxon>Eukaryota</taxon>
        <taxon>Metazoa</taxon>
        <taxon>Ecdysozoa</taxon>
        <taxon>Arthropoda</taxon>
        <taxon>Hexapoda</taxon>
        <taxon>Insecta</taxon>
        <taxon>Pterygota</taxon>
        <taxon>Neoptera</taxon>
        <taxon>Endopterygota</taxon>
        <taxon>Lepidoptera</taxon>
        <taxon>Glossata</taxon>
        <taxon>Ditrysia</taxon>
        <taxon>Geometroidea</taxon>
        <taxon>Geometridae</taxon>
        <taxon>Larentiinae</taxon>
        <taxon>Operophtera</taxon>
    </lineage>
</organism>
<sequence>MSDEMTMLFNMMKQEMDKQTTILTESITVKIMKNIDEKIKPLLEENQTLKLEIATLNIKINNLENVNRKNNIILHGIKETEINYTGRFGIVMEIFKKLNVKLETYDINKMHRLGKPISGKIRPLLISLTTNGKKIESLQNKTKMPINTYMTEDFSKETMQKRKELQSQLREEKDKGNEVFIRNNKVIVKQKKEHEKRKRDSSTSPGSTENKAGSIIAPAKLHRTDPFAYMRARSSSLTEKTSHKA</sequence>
<evidence type="ECO:0000313" key="3">
    <source>
        <dbReference type="Proteomes" id="UP000037510"/>
    </source>
</evidence>
<keyword evidence="2" id="KW-0540">Nuclease</keyword>
<dbReference type="GO" id="GO:0004519">
    <property type="term" value="F:endonuclease activity"/>
    <property type="evidence" value="ECO:0007669"/>
    <property type="project" value="UniProtKB-KW"/>
</dbReference>
<comment type="caution">
    <text evidence="2">The sequence shown here is derived from an EMBL/GenBank/DDBJ whole genome shotgun (WGS) entry which is preliminary data.</text>
</comment>
<accession>A0A0L7LHT2</accession>
<evidence type="ECO:0000256" key="1">
    <source>
        <dbReference type="SAM" id="MobiDB-lite"/>
    </source>
</evidence>
<feature type="region of interest" description="Disordered" evidence="1">
    <location>
        <begin position="167"/>
        <end position="245"/>
    </location>
</feature>
<keyword evidence="2" id="KW-0548">Nucleotidyltransferase</keyword>
<dbReference type="Proteomes" id="UP000037510">
    <property type="component" value="Unassembled WGS sequence"/>
</dbReference>
<name>A0A0L7LHT2_OPEBR</name>
<keyword evidence="2" id="KW-0808">Transferase</keyword>
<keyword evidence="2" id="KW-0255">Endonuclease</keyword>
<feature type="compositionally biased region" description="Polar residues" evidence="1">
    <location>
        <begin position="202"/>
        <end position="211"/>
    </location>
</feature>